<evidence type="ECO:0000256" key="7">
    <source>
        <dbReference type="ARBA" id="ARBA00022989"/>
    </source>
</evidence>
<keyword evidence="9 13" id="KW-0472">Membrane</keyword>
<dbReference type="GO" id="GO:0046961">
    <property type="term" value="F:proton-transporting ATPase activity, rotational mechanism"/>
    <property type="evidence" value="ECO:0007669"/>
    <property type="project" value="TreeGrafter"/>
</dbReference>
<feature type="transmembrane region" description="Helical" evidence="13">
    <location>
        <begin position="17"/>
        <end position="36"/>
    </location>
</feature>
<dbReference type="PANTHER" id="PTHR33445:SF1">
    <property type="entry name" value="ATP SYNTHASE SUBUNIT B"/>
    <property type="match status" value="1"/>
</dbReference>
<gene>
    <name evidence="13" type="primary">atpF</name>
    <name evidence="15" type="ORF">IV53_GL000981</name>
</gene>
<evidence type="ECO:0000256" key="9">
    <source>
        <dbReference type="ARBA" id="ARBA00023136"/>
    </source>
</evidence>
<dbReference type="STRING" id="1122146.IV53_GL000981"/>
<dbReference type="InterPro" id="IPR002146">
    <property type="entry name" value="ATP_synth_b/b'su_bac/chlpt"/>
</dbReference>
<dbReference type="GO" id="GO:0005886">
    <property type="term" value="C:plasma membrane"/>
    <property type="evidence" value="ECO:0007669"/>
    <property type="project" value="UniProtKB-SubCell"/>
</dbReference>
<keyword evidence="8 13" id="KW-0406">Ion transport</keyword>
<sequence>MNSTFLLDAQGVQWGDFLFYLVTFLLLIAAIKHFAWDSIAGMMDKRAEKIADDIDSAERNRIKAAELAEQREAALKDSHIEASQIVDRAKKNGEEQKATILASANSEATALKERARKDIEQERQDALEGVKNDVAELSIEIASKVIQKELNASGHETLVDSYIEGLGKHNETR</sequence>
<dbReference type="Proteomes" id="UP000051500">
    <property type="component" value="Unassembled WGS sequence"/>
</dbReference>
<evidence type="ECO:0000256" key="11">
    <source>
        <dbReference type="ARBA" id="ARBA00025198"/>
    </source>
</evidence>
<dbReference type="CDD" id="cd06503">
    <property type="entry name" value="ATP-synt_Fo_b"/>
    <property type="match status" value="1"/>
</dbReference>
<evidence type="ECO:0000256" key="10">
    <source>
        <dbReference type="ARBA" id="ARBA00023310"/>
    </source>
</evidence>
<comment type="similarity">
    <text evidence="1 13 14">Belongs to the ATPase B chain family.</text>
</comment>
<organism evidence="15 16">
    <name type="scientific">Ligilactobacillus ceti DSM 22408</name>
    <dbReference type="NCBI Taxonomy" id="1122146"/>
    <lineage>
        <taxon>Bacteria</taxon>
        <taxon>Bacillati</taxon>
        <taxon>Bacillota</taxon>
        <taxon>Bacilli</taxon>
        <taxon>Lactobacillales</taxon>
        <taxon>Lactobacillaceae</taxon>
        <taxon>Ligilactobacillus</taxon>
    </lineage>
</organism>
<evidence type="ECO:0000256" key="6">
    <source>
        <dbReference type="ARBA" id="ARBA00022781"/>
    </source>
</evidence>
<keyword evidence="10 13" id="KW-0066">ATP synthesis</keyword>
<evidence type="ECO:0000256" key="5">
    <source>
        <dbReference type="ARBA" id="ARBA00022692"/>
    </source>
</evidence>
<evidence type="ECO:0000256" key="3">
    <source>
        <dbReference type="ARBA" id="ARBA00022475"/>
    </source>
</evidence>
<dbReference type="InterPro" id="IPR050059">
    <property type="entry name" value="ATP_synthase_B_chain"/>
</dbReference>
<keyword evidence="4 13" id="KW-0138">CF(0)</keyword>
<dbReference type="EMBL" id="JQBZ01000025">
    <property type="protein sequence ID" value="KRN89008.1"/>
    <property type="molecule type" value="Genomic_DNA"/>
</dbReference>
<reference evidence="15 16" key="1">
    <citation type="journal article" date="2015" name="Genome Announc.">
        <title>Expanding the biotechnology potential of lactobacilli through comparative genomics of 213 strains and associated genera.</title>
        <authorList>
            <person name="Sun Z."/>
            <person name="Harris H.M."/>
            <person name="McCann A."/>
            <person name="Guo C."/>
            <person name="Argimon S."/>
            <person name="Zhang W."/>
            <person name="Yang X."/>
            <person name="Jeffery I.B."/>
            <person name="Cooney J.C."/>
            <person name="Kagawa T.F."/>
            <person name="Liu W."/>
            <person name="Song Y."/>
            <person name="Salvetti E."/>
            <person name="Wrobel A."/>
            <person name="Rasinkangas P."/>
            <person name="Parkhill J."/>
            <person name="Rea M.C."/>
            <person name="O'Sullivan O."/>
            <person name="Ritari J."/>
            <person name="Douillard F.P."/>
            <person name="Paul Ross R."/>
            <person name="Yang R."/>
            <person name="Briner A.E."/>
            <person name="Felis G.E."/>
            <person name="de Vos W.M."/>
            <person name="Barrangou R."/>
            <person name="Klaenhammer T.R."/>
            <person name="Caufield P.W."/>
            <person name="Cui Y."/>
            <person name="Zhang H."/>
            <person name="O'Toole P.W."/>
        </authorList>
    </citation>
    <scope>NUCLEOTIDE SEQUENCE [LARGE SCALE GENOMIC DNA]</scope>
    <source>
        <strain evidence="15 16">DSM 22408</strain>
    </source>
</reference>
<dbReference type="Pfam" id="PF00430">
    <property type="entry name" value="ATP-synt_B"/>
    <property type="match status" value="1"/>
</dbReference>
<dbReference type="RefSeq" id="WP_027107410.1">
    <property type="nucleotide sequence ID" value="NZ_JQBZ01000025.1"/>
</dbReference>
<dbReference type="GO" id="GO:0046933">
    <property type="term" value="F:proton-transporting ATP synthase activity, rotational mechanism"/>
    <property type="evidence" value="ECO:0007669"/>
    <property type="project" value="UniProtKB-UniRule"/>
</dbReference>
<dbReference type="PATRIC" id="fig|1122146.4.peg.1016"/>
<comment type="function">
    <text evidence="11 13">F(1)F(0) ATP synthase produces ATP from ADP in the presence of a proton or sodium gradient. F-type ATPases consist of two structural domains, F(1) containing the extramembraneous catalytic core and F(0) containing the membrane proton channel, linked together by a central stalk and a peripheral stalk. During catalysis, ATP synthesis in the catalytic domain of F(1) is coupled via a rotary mechanism of the central stalk subunits to proton translocation.</text>
</comment>
<keyword evidence="16" id="KW-1185">Reference proteome</keyword>
<comment type="function">
    <text evidence="13">Component of the F(0) channel, it forms part of the peripheral stalk, linking F(1) to F(0).</text>
</comment>
<evidence type="ECO:0000256" key="12">
    <source>
        <dbReference type="ARBA" id="ARBA00037847"/>
    </source>
</evidence>
<evidence type="ECO:0000256" key="2">
    <source>
        <dbReference type="ARBA" id="ARBA00022448"/>
    </source>
</evidence>
<dbReference type="OrthoDB" id="282095at2"/>
<keyword evidence="7 13" id="KW-1133">Transmembrane helix</keyword>
<keyword evidence="2 13" id="KW-0813">Transport</keyword>
<evidence type="ECO:0000256" key="4">
    <source>
        <dbReference type="ARBA" id="ARBA00022547"/>
    </source>
</evidence>
<dbReference type="PANTHER" id="PTHR33445">
    <property type="entry name" value="ATP SYNTHASE SUBUNIT B', CHLOROPLASTIC"/>
    <property type="match status" value="1"/>
</dbReference>
<name>A0A0R2KHZ2_9LACO</name>
<evidence type="ECO:0000256" key="8">
    <source>
        <dbReference type="ARBA" id="ARBA00023065"/>
    </source>
</evidence>
<dbReference type="SUPFAM" id="SSF81573">
    <property type="entry name" value="F1F0 ATP synthase subunit B, membrane domain"/>
    <property type="match status" value="1"/>
</dbReference>
<accession>A0A0R2KHZ2</accession>
<protein>
    <recommendedName>
        <fullName evidence="13">ATP synthase subunit b</fullName>
    </recommendedName>
    <alternativeName>
        <fullName evidence="13">ATP synthase F(0) sector subunit b</fullName>
    </alternativeName>
    <alternativeName>
        <fullName evidence="13">ATPase subunit I</fullName>
    </alternativeName>
    <alternativeName>
        <fullName evidence="13">F-type ATPase subunit b</fullName>
        <shortName evidence="13">F-ATPase subunit b</shortName>
    </alternativeName>
</protein>
<dbReference type="HAMAP" id="MF_01398">
    <property type="entry name" value="ATP_synth_b_bprime"/>
    <property type="match status" value="1"/>
</dbReference>
<keyword evidence="5 13" id="KW-0812">Transmembrane</keyword>
<comment type="subunit">
    <text evidence="13">F-type ATPases have 2 components, F(1) - the catalytic core - and F(0) - the membrane proton channel. F(1) has five subunits: alpha(3), beta(3), gamma(1), delta(1), epsilon(1). F(0) has three main subunits: a(1), b(2) and c(10-14). The alpha and beta chains form an alternating ring which encloses part of the gamma chain. F(1) is attached to F(0) by a central stalk formed by the gamma and epsilon chains, while a peripheral stalk is formed by the delta and b chains.</text>
</comment>
<dbReference type="eggNOG" id="COG0711">
    <property type="taxonomic scope" value="Bacteria"/>
</dbReference>
<evidence type="ECO:0000313" key="16">
    <source>
        <dbReference type="Proteomes" id="UP000051500"/>
    </source>
</evidence>
<dbReference type="Gene3D" id="6.10.250.1580">
    <property type="match status" value="1"/>
</dbReference>
<evidence type="ECO:0000256" key="1">
    <source>
        <dbReference type="ARBA" id="ARBA00005513"/>
    </source>
</evidence>
<comment type="caution">
    <text evidence="15">The sequence shown here is derived from an EMBL/GenBank/DDBJ whole genome shotgun (WGS) entry which is preliminary data.</text>
</comment>
<dbReference type="InterPro" id="IPR028987">
    <property type="entry name" value="ATP_synth_B-like_membr_sf"/>
</dbReference>
<keyword evidence="3 13" id="KW-1003">Cell membrane</keyword>
<dbReference type="AlphaFoldDB" id="A0A0R2KHZ2"/>
<dbReference type="InterPro" id="IPR005864">
    <property type="entry name" value="ATP_synth_F0_bsu_bac"/>
</dbReference>
<comment type="subcellular location">
    <subcellularLocation>
        <location evidence="13">Cell membrane</location>
        <topology evidence="13">Single-pass membrane protein</topology>
    </subcellularLocation>
    <subcellularLocation>
        <location evidence="12">Endomembrane system</location>
        <topology evidence="12">Single-pass membrane protein</topology>
    </subcellularLocation>
</comment>
<dbReference type="GO" id="GO:0012505">
    <property type="term" value="C:endomembrane system"/>
    <property type="evidence" value="ECO:0007669"/>
    <property type="project" value="UniProtKB-SubCell"/>
</dbReference>
<proteinExistence type="inferred from homology"/>
<keyword evidence="6 13" id="KW-0375">Hydrogen ion transport</keyword>
<evidence type="ECO:0000256" key="13">
    <source>
        <dbReference type="HAMAP-Rule" id="MF_01398"/>
    </source>
</evidence>
<dbReference type="GO" id="GO:0045259">
    <property type="term" value="C:proton-transporting ATP synthase complex"/>
    <property type="evidence" value="ECO:0007669"/>
    <property type="project" value="UniProtKB-KW"/>
</dbReference>
<dbReference type="NCBIfam" id="TIGR01144">
    <property type="entry name" value="ATP_synt_b"/>
    <property type="match status" value="1"/>
</dbReference>
<evidence type="ECO:0000313" key="15">
    <source>
        <dbReference type="EMBL" id="KRN89008.1"/>
    </source>
</evidence>
<evidence type="ECO:0000256" key="14">
    <source>
        <dbReference type="RuleBase" id="RU003848"/>
    </source>
</evidence>